<dbReference type="Proteomes" id="UP001472677">
    <property type="component" value="Unassembled WGS sequence"/>
</dbReference>
<evidence type="ECO:0000313" key="2">
    <source>
        <dbReference type="EMBL" id="KAK8474687.1"/>
    </source>
</evidence>
<accession>A0ABR1Z6K9</accession>
<sequence length="127" mass="14283">MRATSAWISFEDSKTQRTMSSNLFVANGTAMIAGPQIKQPHHKKKPPWPERRCSEKTQGNCNVLTLTEGHSSPLTKGLTVTCPKDIPRLLSRSPISKISQVKPWINRKEKGKLQPRISLLVVSRILR</sequence>
<evidence type="ECO:0000256" key="1">
    <source>
        <dbReference type="SAM" id="MobiDB-lite"/>
    </source>
</evidence>
<proteinExistence type="predicted"/>
<comment type="caution">
    <text evidence="2">The sequence shown here is derived from an EMBL/GenBank/DDBJ whole genome shotgun (WGS) entry which is preliminary data.</text>
</comment>
<protein>
    <submittedName>
        <fullName evidence="2">Uncharacterized protein</fullName>
    </submittedName>
</protein>
<name>A0ABR1Z6K9_9ROSI</name>
<reference evidence="2 3" key="1">
    <citation type="journal article" date="2024" name="G3 (Bethesda)">
        <title>Genome assembly of Hibiscus sabdariffa L. provides insights into metabolisms of medicinal natural products.</title>
        <authorList>
            <person name="Kim T."/>
        </authorList>
    </citation>
    <scope>NUCLEOTIDE SEQUENCE [LARGE SCALE GENOMIC DNA]</scope>
    <source>
        <strain evidence="2">TK-2024</strain>
        <tissue evidence="2">Old leaves</tissue>
    </source>
</reference>
<keyword evidence="3" id="KW-1185">Reference proteome</keyword>
<organism evidence="2 3">
    <name type="scientific">Hibiscus sabdariffa</name>
    <name type="common">roselle</name>
    <dbReference type="NCBI Taxonomy" id="183260"/>
    <lineage>
        <taxon>Eukaryota</taxon>
        <taxon>Viridiplantae</taxon>
        <taxon>Streptophyta</taxon>
        <taxon>Embryophyta</taxon>
        <taxon>Tracheophyta</taxon>
        <taxon>Spermatophyta</taxon>
        <taxon>Magnoliopsida</taxon>
        <taxon>eudicotyledons</taxon>
        <taxon>Gunneridae</taxon>
        <taxon>Pentapetalae</taxon>
        <taxon>rosids</taxon>
        <taxon>malvids</taxon>
        <taxon>Malvales</taxon>
        <taxon>Malvaceae</taxon>
        <taxon>Malvoideae</taxon>
        <taxon>Hibiscus</taxon>
    </lineage>
</organism>
<gene>
    <name evidence="2" type="ORF">V6N12_031809</name>
</gene>
<evidence type="ECO:0000313" key="3">
    <source>
        <dbReference type="Proteomes" id="UP001472677"/>
    </source>
</evidence>
<dbReference type="EMBL" id="JBBPBM010002788">
    <property type="protein sequence ID" value="KAK8474687.1"/>
    <property type="molecule type" value="Genomic_DNA"/>
</dbReference>
<feature type="region of interest" description="Disordered" evidence="1">
    <location>
        <begin position="31"/>
        <end position="55"/>
    </location>
</feature>